<gene>
    <name evidence="3" type="ORF">TT172_LOCUS9876</name>
</gene>
<evidence type="ECO:0000256" key="1">
    <source>
        <dbReference type="SAM" id="MobiDB-lite"/>
    </source>
</evidence>
<evidence type="ECO:0000313" key="4">
    <source>
        <dbReference type="Proteomes" id="UP000289323"/>
    </source>
</evidence>
<reference evidence="3 4" key="1">
    <citation type="submission" date="2018-04" db="EMBL/GenBank/DDBJ databases">
        <authorList>
            <person name="Huttner S."/>
            <person name="Dainat J."/>
        </authorList>
    </citation>
    <scope>NUCLEOTIDE SEQUENCE [LARGE SCALE GENOMIC DNA]</scope>
</reference>
<organism evidence="3 4">
    <name type="scientific">Thermothielavioides terrestris</name>
    <dbReference type="NCBI Taxonomy" id="2587410"/>
    <lineage>
        <taxon>Eukaryota</taxon>
        <taxon>Fungi</taxon>
        <taxon>Dikarya</taxon>
        <taxon>Ascomycota</taxon>
        <taxon>Pezizomycotina</taxon>
        <taxon>Sordariomycetes</taxon>
        <taxon>Sordariomycetidae</taxon>
        <taxon>Sordariales</taxon>
        <taxon>Chaetomiaceae</taxon>
        <taxon>Thermothielavioides</taxon>
    </lineage>
</organism>
<proteinExistence type="predicted"/>
<sequence>MPPKTPKAATGGEGPDGRKQPTAQEAFLFYTIIKNMKGKPEIDWAAVAVDANFKNAETAKVRYGQIKRKLGLDTWNAAKPKDGNDAAGEEGTPKTPATSRSKKTASTPGTGAGVKKRGSTSKGAATTTPSGGRGRKSSKSNAIIKAEDADDEEGIHDIDDYDNNMMMDLGAPIKPEFGNTNFTTGGSSSLSSVAAEYANFPAAIPDMVLERKAILVNVNGTWTVSPAPIEVHAQWLARLPAHIQSLFYTQAQVTASTTRAINNINTINNSNSSTKNGAAAAKGFLADDDEDDLNAGANHADHDAHDNNDEHPAAQHLLRETFPAAGHPHHHHQHIALSDVHVNMPVPMPMDMAAEMEMGYRVGGGGAGGAGAGGAGGCGGRDIDLHSIPMHPSYMEQLERETRELEELDRAALFGGGGDDQDGY</sequence>
<accession>A0A3S5CXX7</accession>
<protein>
    <submittedName>
        <fullName evidence="3">2e4359f8-97bf-4cca-bf48-4cefb1e867d1</fullName>
    </submittedName>
</protein>
<feature type="domain" description="Myb-like DNA-binding" evidence="2">
    <location>
        <begin position="28"/>
        <end position="71"/>
    </location>
</feature>
<dbReference type="Proteomes" id="UP000289323">
    <property type="component" value="Unassembled WGS sequence"/>
</dbReference>
<feature type="compositionally biased region" description="Polar residues" evidence="1">
    <location>
        <begin position="120"/>
        <end position="129"/>
    </location>
</feature>
<feature type="region of interest" description="Disordered" evidence="1">
    <location>
        <begin position="75"/>
        <end position="156"/>
    </location>
</feature>
<feature type="region of interest" description="Disordered" evidence="1">
    <location>
        <begin position="289"/>
        <end position="310"/>
    </location>
</feature>
<evidence type="ECO:0000259" key="2">
    <source>
        <dbReference type="Pfam" id="PF22980"/>
    </source>
</evidence>
<dbReference type="AlphaFoldDB" id="A0A3S5CXX7"/>
<evidence type="ECO:0000313" key="3">
    <source>
        <dbReference type="EMBL" id="SPQ27457.1"/>
    </source>
</evidence>
<feature type="compositionally biased region" description="Basic and acidic residues" evidence="1">
    <location>
        <begin position="299"/>
        <end position="310"/>
    </location>
</feature>
<feature type="region of interest" description="Disordered" evidence="1">
    <location>
        <begin position="1"/>
        <end position="22"/>
    </location>
</feature>
<dbReference type="Pfam" id="PF22980">
    <property type="entry name" value="Myb_DNA-bind_8"/>
    <property type="match status" value="1"/>
</dbReference>
<feature type="compositionally biased region" description="Polar residues" evidence="1">
    <location>
        <begin position="95"/>
        <end position="109"/>
    </location>
</feature>
<dbReference type="InterPro" id="IPR054505">
    <property type="entry name" value="Myb_DNA-bind_8"/>
</dbReference>
<dbReference type="EMBL" id="OUUZ01000019">
    <property type="protein sequence ID" value="SPQ27457.1"/>
    <property type="molecule type" value="Genomic_DNA"/>
</dbReference>
<name>A0A3S5CXX7_9PEZI</name>